<dbReference type="InterPro" id="IPR018000">
    <property type="entry name" value="Neurotransmitter_ion_chnl_CS"/>
</dbReference>
<dbReference type="AlphaFoldDB" id="A0AAN5DC07"/>
<evidence type="ECO:0000256" key="14">
    <source>
        <dbReference type="ARBA" id="ARBA00023286"/>
    </source>
</evidence>
<dbReference type="PRINTS" id="PR00252">
    <property type="entry name" value="NRIONCHANNEL"/>
</dbReference>
<dbReference type="CDD" id="cd19051">
    <property type="entry name" value="LGIC_TM_cation"/>
    <property type="match status" value="1"/>
</dbReference>
<dbReference type="FunFam" id="2.70.170.10:FF:000016">
    <property type="entry name" value="Nicotinic acetylcholine receptor subunit"/>
    <property type="match status" value="1"/>
</dbReference>
<gene>
    <name evidence="20" type="ORF">PMAYCL1PPCAC_30548</name>
</gene>
<evidence type="ECO:0000256" key="17">
    <source>
        <dbReference type="RuleBase" id="RU000687"/>
    </source>
</evidence>
<dbReference type="SUPFAM" id="SSF90112">
    <property type="entry name" value="Neurotransmitter-gated ion-channel transmembrane pore"/>
    <property type="match status" value="1"/>
</dbReference>
<evidence type="ECO:0000256" key="15">
    <source>
        <dbReference type="ARBA" id="ARBA00023303"/>
    </source>
</evidence>
<keyword evidence="6 17" id="KW-1133">Transmembrane helix</keyword>
<dbReference type="GO" id="GO:0022848">
    <property type="term" value="F:acetylcholine-gated monoatomic cation-selective channel activity"/>
    <property type="evidence" value="ECO:0007669"/>
    <property type="project" value="InterPro"/>
</dbReference>
<comment type="subcellular location">
    <subcellularLocation>
        <location evidence="16">Postsynaptic cell membrane</location>
        <topology evidence="16">Multi-pass membrane protein</topology>
    </subcellularLocation>
</comment>
<feature type="domain" description="Neurotransmitter-gated ion-channel ligand-binding" evidence="18">
    <location>
        <begin position="2"/>
        <end position="176"/>
    </location>
</feature>
<dbReference type="FunFam" id="1.20.58.390:FF:000046">
    <property type="entry name" value="AcetylCholine Receptor"/>
    <property type="match status" value="1"/>
</dbReference>
<evidence type="ECO:0000256" key="4">
    <source>
        <dbReference type="ARBA" id="ARBA00022692"/>
    </source>
</evidence>
<dbReference type="Proteomes" id="UP001328107">
    <property type="component" value="Unassembled WGS sequence"/>
</dbReference>
<dbReference type="InterPro" id="IPR006029">
    <property type="entry name" value="Neurotrans-gated_channel_TM"/>
</dbReference>
<keyword evidence="4 17" id="KW-0812">Transmembrane</keyword>
<evidence type="ECO:0000259" key="18">
    <source>
        <dbReference type="Pfam" id="PF02931"/>
    </source>
</evidence>
<keyword evidence="11" id="KW-0675">Receptor</keyword>
<evidence type="ECO:0000313" key="20">
    <source>
        <dbReference type="EMBL" id="GMR60353.1"/>
    </source>
</evidence>
<keyword evidence="13" id="KW-0628">Postsynaptic cell membrane</keyword>
<evidence type="ECO:0000256" key="13">
    <source>
        <dbReference type="ARBA" id="ARBA00023257"/>
    </source>
</evidence>
<dbReference type="GO" id="GO:0045211">
    <property type="term" value="C:postsynaptic membrane"/>
    <property type="evidence" value="ECO:0007669"/>
    <property type="project" value="UniProtKB-SubCell"/>
</dbReference>
<evidence type="ECO:0000256" key="6">
    <source>
        <dbReference type="ARBA" id="ARBA00022989"/>
    </source>
</evidence>
<dbReference type="GO" id="GO:0004888">
    <property type="term" value="F:transmembrane signaling receptor activity"/>
    <property type="evidence" value="ECO:0007669"/>
    <property type="project" value="InterPro"/>
</dbReference>
<dbReference type="NCBIfam" id="TIGR00860">
    <property type="entry name" value="LIC"/>
    <property type="match status" value="1"/>
</dbReference>
<evidence type="ECO:0000256" key="3">
    <source>
        <dbReference type="ARBA" id="ARBA00022475"/>
    </source>
</evidence>
<evidence type="ECO:0000256" key="16">
    <source>
        <dbReference type="ARBA" id="ARBA00034104"/>
    </source>
</evidence>
<dbReference type="PRINTS" id="PR00254">
    <property type="entry name" value="NICOTINICR"/>
</dbReference>
<evidence type="ECO:0000256" key="8">
    <source>
        <dbReference type="ARBA" id="ARBA00023065"/>
    </source>
</evidence>
<evidence type="ECO:0000256" key="2">
    <source>
        <dbReference type="ARBA" id="ARBA00022448"/>
    </source>
</evidence>
<dbReference type="Gene3D" id="2.70.170.10">
    <property type="entry name" value="Neurotransmitter-gated ion-channel ligand-binding domain"/>
    <property type="match status" value="1"/>
</dbReference>
<keyword evidence="15 17" id="KW-0407">Ion channel</keyword>
<comment type="caution">
    <text evidence="20">The sequence shown here is derived from an EMBL/GenBank/DDBJ whole genome shotgun (WGS) entry which is preliminary data.</text>
</comment>
<dbReference type="Pfam" id="PF02931">
    <property type="entry name" value="Neur_chan_LBD"/>
    <property type="match status" value="1"/>
</dbReference>
<keyword evidence="8 17" id="KW-0406">Ion transport</keyword>
<dbReference type="PANTHER" id="PTHR18945">
    <property type="entry name" value="NEUROTRANSMITTER GATED ION CHANNEL"/>
    <property type="match status" value="1"/>
</dbReference>
<evidence type="ECO:0000313" key="21">
    <source>
        <dbReference type="Proteomes" id="UP001328107"/>
    </source>
</evidence>
<dbReference type="PROSITE" id="PS00236">
    <property type="entry name" value="NEUROTR_ION_CHANNEL"/>
    <property type="match status" value="1"/>
</dbReference>
<name>A0AAN5DC07_9BILA</name>
<evidence type="ECO:0000256" key="11">
    <source>
        <dbReference type="ARBA" id="ARBA00023170"/>
    </source>
</evidence>
<keyword evidence="3" id="KW-1003">Cell membrane</keyword>
<reference evidence="21" key="1">
    <citation type="submission" date="2022-10" db="EMBL/GenBank/DDBJ databases">
        <title>Genome assembly of Pristionchus species.</title>
        <authorList>
            <person name="Yoshida K."/>
            <person name="Sommer R.J."/>
        </authorList>
    </citation>
    <scope>NUCLEOTIDE SEQUENCE [LARGE SCALE GENOMIC DNA]</scope>
    <source>
        <strain evidence="21">RS5460</strain>
    </source>
</reference>
<dbReference type="InterPro" id="IPR036734">
    <property type="entry name" value="Neur_chan_lig-bd_sf"/>
</dbReference>
<keyword evidence="9 17" id="KW-0472">Membrane</keyword>
<organism evidence="20 21">
    <name type="scientific">Pristionchus mayeri</name>
    <dbReference type="NCBI Taxonomy" id="1317129"/>
    <lineage>
        <taxon>Eukaryota</taxon>
        <taxon>Metazoa</taxon>
        <taxon>Ecdysozoa</taxon>
        <taxon>Nematoda</taxon>
        <taxon>Chromadorea</taxon>
        <taxon>Rhabditida</taxon>
        <taxon>Rhabditina</taxon>
        <taxon>Diplogasteromorpha</taxon>
        <taxon>Diplogasteroidea</taxon>
        <taxon>Neodiplogasteridae</taxon>
        <taxon>Pristionchus</taxon>
    </lineage>
</organism>
<dbReference type="Gene3D" id="1.20.58.390">
    <property type="entry name" value="Neurotransmitter-gated ion-channel transmembrane domain"/>
    <property type="match status" value="2"/>
</dbReference>
<dbReference type="SUPFAM" id="SSF63712">
    <property type="entry name" value="Nicotinic receptor ligand binding domain-like"/>
    <property type="match status" value="1"/>
</dbReference>
<dbReference type="CDD" id="cd18997">
    <property type="entry name" value="LGIC_ECD_nAChR"/>
    <property type="match status" value="1"/>
</dbReference>
<dbReference type="InterPro" id="IPR038050">
    <property type="entry name" value="Neuro_actylchol_rec"/>
</dbReference>
<comment type="caution">
    <text evidence="17">Lacks conserved residue(s) required for the propagation of feature annotation.</text>
</comment>
<evidence type="ECO:0000259" key="19">
    <source>
        <dbReference type="Pfam" id="PF02932"/>
    </source>
</evidence>
<evidence type="ECO:0000256" key="12">
    <source>
        <dbReference type="ARBA" id="ARBA00023180"/>
    </source>
</evidence>
<evidence type="ECO:0000256" key="5">
    <source>
        <dbReference type="ARBA" id="ARBA00022729"/>
    </source>
</evidence>
<keyword evidence="14" id="KW-1071">Ligand-gated ion channel</keyword>
<keyword evidence="10" id="KW-1015">Disulfide bond</keyword>
<keyword evidence="21" id="KW-1185">Reference proteome</keyword>
<keyword evidence="5" id="KW-0732">Signal</keyword>
<feature type="transmembrane region" description="Helical" evidence="17">
    <location>
        <begin position="240"/>
        <end position="265"/>
    </location>
</feature>
<comment type="similarity">
    <text evidence="1">Belongs to the ligand-gated ion channel (TC 1.A.9) family. Acetylcholine receptor (TC 1.A.9.1) subfamily.</text>
</comment>
<dbReference type="InterPro" id="IPR006201">
    <property type="entry name" value="Neur_channel"/>
</dbReference>
<dbReference type="InterPro" id="IPR036719">
    <property type="entry name" value="Neuro-gated_channel_TM_sf"/>
</dbReference>
<feature type="domain" description="Neurotransmitter-gated ion-channel transmembrane" evidence="19">
    <location>
        <begin position="185"/>
        <end position="410"/>
    </location>
</feature>
<accession>A0AAN5DC07</accession>
<evidence type="ECO:0000256" key="10">
    <source>
        <dbReference type="ARBA" id="ARBA00023157"/>
    </source>
</evidence>
<dbReference type="InterPro" id="IPR002394">
    <property type="entry name" value="Nicotinic_acetylcholine_rcpt"/>
</dbReference>
<dbReference type="InterPro" id="IPR006202">
    <property type="entry name" value="Neur_chan_lig-bd"/>
</dbReference>
<dbReference type="Pfam" id="PF02932">
    <property type="entry name" value="Neur_chan_memb"/>
    <property type="match status" value="1"/>
</dbReference>
<keyword evidence="2 17" id="KW-0813">Transport</keyword>
<keyword evidence="7" id="KW-0770">Synapse</keyword>
<evidence type="ECO:0000256" key="1">
    <source>
        <dbReference type="ARBA" id="ARBA00009237"/>
    </source>
</evidence>
<protein>
    <submittedName>
        <fullName evidence="20">Uncharacterized protein</fullName>
    </submittedName>
</protein>
<keyword evidence="12" id="KW-0325">Glycoprotein</keyword>
<evidence type="ECO:0000256" key="7">
    <source>
        <dbReference type="ARBA" id="ARBA00023018"/>
    </source>
</evidence>
<sequence length="420" mass="48607">MGVILQQLIDVDEKNQVADLNAYLRMEWVDYSVRWDPEEYEGISDLRFRKEQLWTPDILLYNSADPQYDRSHASNLVVYHNGLVNWMPPGVFRLTCQINIVYFPFDVQKCWMKFGSWTFDGTKLDLQIDDNGFDISSFMPNGEWRLENTSVTRNIQFYECCPEPYYDLVFTFTIRRLALYYAFNLILPCVLITLLTLVGFTLPPDAGEKMSLQITIMLSICVFQNQIAEMSPPTSEAVPFLGLFFAMCMFTCAGSVVGTALVLNFHNRNRRTHKMSRTMRLIMMNWLPWLMLMKRPGCIATKRQLLRRKKQVKERLDICLAALLEDVPAPDEDEVLSMDVEAVKTTPALLAQLLVLQQIYKELNVMNEKVEKAEIEKASEDDWKFCAMVLDRLCLFILSFFITVTSVILFGIVPDIAKSF</sequence>
<feature type="transmembrane region" description="Helical" evidence="17">
    <location>
        <begin position="178"/>
        <end position="198"/>
    </location>
</feature>
<proteinExistence type="inferred from homology"/>
<dbReference type="EMBL" id="BTRK01000006">
    <property type="protein sequence ID" value="GMR60353.1"/>
    <property type="molecule type" value="Genomic_DNA"/>
</dbReference>
<evidence type="ECO:0000256" key="9">
    <source>
        <dbReference type="ARBA" id="ARBA00023136"/>
    </source>
</evidence>
<feature type="transmembrane region" description="Helical" evidence="17">
    <location>
        <begin position="393"/>
        <end position="413"/>
    </location>
</feature>